<protein>
    <submittedName>
        <fullName evidence="1">Uncharacterized protein</fullName>
    </submittedName>
</protein>
<dbReference type="AlphaFoldDB" id="A0A0F8ZGG2"/>
<organism evidence="1">
    <name type="scientific">marine sediment metagenome</name>
    <dbReference type="NCBI Taxonomy" id="412755"/>
    <lineage>
        <taxon>unclassified sequences</taxon>
        <taxon>metagenomes</taxon>
        <taxon>ecological metagenomes</taxon>
    </lineage>
</organism>
<name>A0A0F8ZGG2_9ZZZZ</name>
<dbReference type="EMBL" id="LAZR01051471">
    <property type="protein sequence ID" value="KKK85090.1"/>
    <property type="molecule type" value="Genomic_DNA"/>
</dbReference>
<accession>A0A0F8ZGG2</accession>
<sequence length="85" mass="10015">MGWSIENVRPQMDSIFENEGKRYSMQHPNALSPRVYLQHEGEISTETKYQIASLFPEFVYIDFFPNMLFTSEPVKLKILKGRKET</sequence>
<evidence type="ECO:0000313" key="1">
    <source>
        <dbReference type="EMBL" id="KKK85090.1"/>
    </source>
</evidence>
<comment type="caution">
    <text evidence="1">The sequence shown here is derived from an EMBL/GenBank/DDBJ whole genome shotgun (WGS) entry which is preliminary data.</text>
</comment>
<proteinExistence type="predicted"/>
<reference evidence="1" key="1">
    <citation type="journal article" date="2015" name="Nature">
        <title>Complex archaea that bridge the gap between prokaryotes and eukaryotes.</title>
        <authorList>
            <person name="Spang A."/>
            <person name="Saw J.H."/>
            <person name="Jorgensen S.L."/>
            <person name="Zaremba-Niedzwiedzka K."/>
            <person name="Martijn J."/>
            <person name="Lind A.E."/>
            <person name="van Eijk R."/>
            <person name="Schleper C."/>
            <person name="Guy L."/>
            <person name="Ettema T.J."/>
        </authorList>
    </citation>
    <scope>NUCLEOTIDE SEQUENCE</scope>
</reference>
<gene>
    <name evidence="1" type="ORF">LCGC14_2776800</name>
</gene>